<dbReference type="GO" id="GO:0003677">
    <property type="term" value="F:DNA binding"/>
    <property type="evidence" value="ECO:0007669"/>
    <property type="project" value="UniProtKB-KW"/>
</dbReference>
<dbReference type="AlphaFoldDB" id="A0A6N2K9F6"/>
<evidence type="ECO:0000256" key="4">
    <source>
        <dbReference type="ARBA" id="ARBA00023163"/>
    </source>
</evidence>
<gene>
    <name evidence="7" type="ORF">SVIM_LOCUS48933</name>
</gene>
<dbReference type="EMBL" id="CAADRP010000191">
    <property type="protein sequence ID" value="VFU24680.1"/>
    <property type="molecule type" value="Genomic_DNA"/>
</dbReference>
<protein>
    <recommendedName>
        <fullName evidence="6">TF-B3 domain-containing protein</fullName>
    </recommendedName>
</protein>
<dbReference type="Pfam" id="PF02362">
    <property type="entry name" value="B3"/>
    <property type="match status" value="1"/>
</dbReference>
<dbReference type="CDD" id="cd10017">
    <property type="entry name" value="B3_DNA"/>
    <property type="match status" value="1"/>
</dbReference>
<evidence type="ECO:0000259" key="6">
    <source>
        <dbReference type="SMART" id="SM01019"/>
    </source>
</evidence>
<organism evidence="7">
    <name type="scientific">Salix viminalis</name>
    <name type="common">Common osier</name>
    <name type="synonym">Basket willow</name>
    <dbReference type="NCBI Taxonomy" id="40686"/>
    <lineage>
        <taxon>Eukaryota</taxon>
        <taxon>Viridiplantae</taxon>
        <taxon>Streptophyta</taxon>
        <taxon>Embryophyta</taxon>
        <taxon>Tracheophyta</taxon>
        <taxon>Spermatophyta</taxon>
        <taxon>Magnoliopsida</taxon>
        <taxon>eudicotyledons</taxon>
        <taxon>Gunneridae</taxon>
        <taxon>Pentapetalae</taxon>
        <taxon>rosids</taxon>
        <taxon>fabids</taxon>
        <taxon>Malpighiales</taxon>
        <taxon>Salicaceae</taxon>
        <taxon>Saliceae</taxon>
        <taxon>Salix</taxon>
    </lineage>
</organism>
<keyword evidence="5" id="KW-0539">Nucleus</keyword>
<evidence type="ECO:0000256" key="5">
    <source>
        <dbReference type="ARBA" id="ARBA00023242"/>
    </source>
</evidence>
<dbReference type="GO" id="GO:0005634">
    <property type="term" value="C:nucleus"/>
    <property type="evidence" value="ECO:0007669"/>
    <property type="project" value="UniProtKB-SubCell"/>
</dbReference>
<evidence type="ECO:0000256" key="1">
    <source>
        <dbReference type="ARBA" id="ARBA00004123"/>
    </source>
</evidence>
<keyword evidence="3" id="KW-0238">DNA-binding</keyword>
<keyword evidence="2" id="KW-0805">Transcription regulation</keyword>
<evidence type="ECO:0000256" key="3">
    <source>
        <dbReference type="ARBA" id="ARBA00023125"/>
    </source>
</evidence>
<feature type="domain" description="TF-B3" evidence="6">
    <location>
        <begin position="4"/>
        <end position="108"/>
    </location>
</feature>
<sequence>MANLRKTLSETDVEVRFSVPSRWFRENLYSRFGGNFVLDLPVKDRSGEVQSFRFSVRTKRKHLKPVISRGWRKFVRAKGLKAGNKIVFVRENDPEIGTEYTVDVIKEISYLAQIYKEGCEVPSRWFKENLYSRFGGNFVLDLPVKDRSGEVQSFRFSVRTKGKHLNLSSLGDGVSLFVQGLKAGTR</sequence>
<reference evidence="7" key="1">
    <citation type="submission" date="2019-03" db="EMBL/GenBank/DDBJ databases">
        <authorList>
            <person name="Mank J."/>
            <person name="Almeida P."/>
        </authorList>
    </citation>
    <scope>NUCLEOTIDE SEQUENCE</scope>
    <source>
        <strain evidence="7">78183</strain>
    </source>
</reference>
<dbReference type="InterPro" id="IPR003340">
    <property type="entry name" value="B3_DNA-bd"/>
</dbReference>
<accession>A0A6N2K9F6</accession>
<dbReference type="SUPFAM" id="SSF101936">
    <property type="entry name" value="DNA-binding pseudobarrel domain"/>
    <property type="match status" value="1"/>
</dbReference>
<comment type="subcellular location">
    <subcellularLocation>
        <location evidence="1">Nucleus</location>
    </subcellularLocation>
</comment>
<evidence type="ECO:0000313" key="7">
    <source>
        <dbReference type="EMBL" id="VFU24680.1"/>
    </source>
</evidence>
<proteinExistence type="predicted"/>
<keyword evidence="4" id="KW-0804">Transcription</keyword>
<evidence type="ECO:0000256" key="2">
    <source>
        <dbReference type="ARBA" id="ARBA00023015"/>
    </source>
</evidence>
<dbReference type="InterPro" id="IPR015300">
    <property type="entry name" value="DNA-bd_pseudobarrel_sf"/>
</dbReference>
<dbReference type="Gene3D" id="2.40.330.10">
    <property type="entry name" value="DNA-binding pseudobarrel domain"/>
    <property type="match status" value="1"/>
</dbReference>
<dbReference type="SMART" id="SM01019">
    <property type="entry name" value="B3"/>
    <property type="match status" value="1"/>
</dbReference>
<name>A0A6N2K9F6_SALVM</name>